<dbReference type="EMBL" id="GGEC01090777">
    <property type="protein sequence ID" value="MBX71261.1"/>
    <property type="molecule type" value="Transcribed_RNA"/>
</dbReference>
<proteinExistence type="predicted"/>
<feature type="compositionally biased region" description="Polar residues" evidence="1">
    <location>
        <begin position="12"/>
        <end position="27"/>
    </location>
</feature>
<feature type="region of interest" description="Disordered" evidence="1">
    <location>
        <begin position="1"/>
        <end position="27"/>
    </location>
</feature>
<dbReference type="AlphaFoldDB" id="A0A2P2QWI5"/>
<reference evidence="2" key="1">
    <citation type="submission" date="2018-02" db="EMBL/GenBank/DDBJ databases">
        <title>Rhizophora mucronata_Transcriptome.</title>
        <authorList>
            <person name="Meera S.P."/>
            <person name="Sreeshan A."/>
            <person name="Augustine A."/>
        </authorList>
    </citation>
    <scope>NUCLEOTIDE SEQUENCE</scope>
    <source>
        <tissue evidence="2">Leaf</tissue>
    </source>
</reference>
<protein>
    <submittedName>
        <fullName evidence="2">Uncharacterized protein</fullName>
    </submittedName>
</protein>
<accession>A0A2P2QWI5</accession>
<evidence type="ECO:0000313" key="2">
    <source>
        <dbReference type="EMBL" id="MBX71261.1"/>
    </source>
</evidence>
<evidence type="ECO:0000256" key="1">
    <source>
        <dbReference type="SAM" id="MobiDB-lite"/>
    </source>
</evidence>
<name>A0A2P2QWI5_RHIMU</name>
<organism evidence="2">
    <name type="scientific">Rhizophora mucronata</name>
    <name type="common">Asiatic mangrove</name>
    <dbReference type="NCBI Taxonomy" id="61149"/>
    <lineage>
        <taxon>Eukaryota</taxon>
        <taxon>Viridiplantae</taxon>
        <taxon>Streptophyta</taxon>
        <taxon>Embryophyta</taxon>
        <taxon>Tracheophyta</taxon>
        <taxon>Spermatophyta</taxon>
        <taxon>Magnoliopsida</taxon>
        <taxon>eudicotyledons</taxon>
        <taxon>Gunneridae</taxon>
        <taxon>Pentapetalae</taxon>
        <taxon>rosids</taxon>
        <taxon>fabids</taxon>
        <taxon>Malpighiales</taxon>
        <taxon>Rhizophoraceae</taxon>
        <taxon>Rhizophora</taxon>
    </lineage>
</organism>
<sequence length="27" mass="3101">MVKISIERSQGIEASSETQISNYRNMK</sequence>